<feature type="region of interest" description="Disordered" evidence="1">
    <location>
        <begin position="47"/>
        <end position="66"/>
    </location>
</feature>
<evidence type="ECO:0000256" key="1">
    <source>
        <dbReference type="SAM" id="MobiDB-lite"/>
    </source>
</evidence>
<dbReference type="EMBL" id="JACIJF010000003">
    <property type="protein sequence ID" value="MBB5709996.1"/>
    <property type="molecule type" value="Genomic_DNA"/>
</dbReference>
<accession>A0A840YL02</accession>
<name>A0A840YL02_9SPHN</name>
<gene>
    <name evidence="2" type="ORF">FHT02_001224</name>
</gene>
<reference evidence="2 3" key="1">
    <citation type="submission" date="2020-08" db="EMBL/GenBank/DDBJ databases">
        <title>Genomic Encyclopedia of Type Strains, Phase IV (KMG-IV): sequencing the most valuable type-strain genomes for metagenomic binning, comparative biology and taxonomic classification.</title>
        <authorList>
            <person name="Goeker M."/>
        </authorList>
    </citation>
    <scope>NUCLEOTIDE SEQUENCE [LARGE SCALE GENOMIC DNA]</scope>
    <source>
        <strain evidence="2 3">DSM 26736</strain>
    </source>
</reference>
<dbReference type="Proteomes" id="UP000527143">
    <property type="component" value="Unassembled WGS sequence"/>
</dbReference>
<keyword evidence="3" id="KW-1185">Reference proteome</keyword>
<protein>
    <submittedName>
        <fullName evidence="2">Uncharacterized protein</fullName>
    </submittedName>
</protein>
<dbReference type="RefSeq" id="WP_184085566.1">
    <property type="nucleotide sequence ID" value="NZ_JACIJF010000003.1"/>
</dbReference>
<sequence length="66" mass="7287">MRTRLSVCARKRRHASEQDAIAAAILANIVLRPYRCERCGQFHLTSRTKGKRPLPGTVVAAPASID</sequence>
<dbReference type="AlphaFoldDB" id="A0A840YL02"/>
<organism evidence="2 3">
    <name type="scientific">Sphingomonas xinjiangensis</name>
    <dbReference type="NCBI Taxonomy" id="643568"/>
    <lineage>
        <taxon>Bacteria</taxon>
        <taxon>Pseudomonadati</taxon>
        <taxon>Pseudomonadota</taxon>
        <taxon>Alphaproteobacteria</taxon>
        <taxon>Sphingomonadales</taxon>
        <taxon>Sphingomonadaceae</taxon>
        <taxon>Sphingomonas</taxon>
    </lineage>
</organism>
<evidence type="ECO:0000313" key="2">
    <source>
        <dbReference type="EMBL" id="MBB5709996.1"/>
    </source>
</evidence>
<evidence type="ECO:0000313" key="3">
    <source>
        <dbReference type="Proteomes" id="UP000527143"/>
    </source>
</evidence>
<proteinExistence type="predicted"/>
<comment type="caution">
    <text evidence="2">The sequence shown here is derived from an EMBL/GenBank/DDBJ whole genome shotgun (WGS) entry which is preliminary data.</text>
</comment>